<dbReference type="AlphaFoldDB" id="A0A7H8QMH1"/>
<feature type="transmembrane region" description="Helical" evidence="5">
    <location>
        <begin position="439"/>
        <end position="457"/>
    </location>
</feature>
<dbReference type="Pfam" id="PF01544">
    <property type="entry name" value="CorA"/>
    <property type="match status" value="1"/>
</dbReference>
<keyword evidence="7" id="KW-1185">Reference proteome</keyword>
<evidence type="ECO:0000256" key="1">
    <source>
        <dbReference type="ARBA" id="ARBA00004141"/>
    </source>
</evidence>
<comment type="subcellular location">
    <subcellularLocation>
        <location evidence="1">Membrane</location>
        <topology evidence="1">Multi-pass membrane protein</topology>
    </subcellularLocation>
</comment>
<dbReference type="GO" id="GO:0046873">
    <property type="term" value="F:metal ion transmembrane transporter activity"/>
    <property type="evidence" value="ECO:0007669"/>
    <property type="project" value="InterPro"/>
</dbReference>
<evidence type="ECO:0000256" key="2">
    <source>
        <dbReference type="ARBA" id="ARBA00022692"/>
    </source>
</evidence>
<dbReference type="Gene3D" id="1.20.58.340">
    <property type="entry name" value="Magnesium transport protein CorA, transmembrane region"/>
    <property type="match status" value="1"/>
</dbReference>
<feature type="transmembrane region" description="Helical" evidence="5">
    <location>
        <begin position="469"/>
        <end position="487"/>
    </location>
</feature>
<dbReference type="KEGG" id="trg:TRUGW13939_02219"/>
<dbReference type="InterPro" id="IPR045863">
    <property type="entry name" value="CorA_TM1_TM2"/>
</dbReference>
<name>A0A7H8QMH1_TALRU</name>
<dbReference type="OrthoDB" id="3231000at2759"/>
<dbReference type="RefSeq" id="XP_035341306.1">
    <property type="nucleotide sequence ID" value="XM_035485413.1"/>
</dbReference>
<keyword evidence="4 5" id="KW-0472">Membrane</keyword>
<protein>
    <submittedName>
        <fullName evidence="6">Uncharacterized protein</fullName>
    </submittedName>
</protein>
<gene>
    <name evidence="6" type="ORF">TRUGW13939_02219</name>
</gene>
<keyword evidence="2 5" id="KW-0812">Transmembrane</keyword>
<accession>A0A7H8QMH1</accession>
<proteinExistence type="predicted"/>
<evidence type="ECO:0000256" key="3">
    <source>
        <dbReference type="ARBA" id="ARBA00022989"/>
    </source>
</evidence>
<dbReference type="GO" id="GO:0016020">
    <property type="term" value="C:membrane"/>
    <property type="evidence" value="ECO:0007669"/>
    <property type="project" value="UniProtKB-SubCell"/>
</dbReference>
<evidence type="ECO:0000313" key="6">
    <source>
        <dbReference type="EMBL" id="QKX55127.1"/>
    </source>
</evidence>
<reference evidence="7" key="1">
    <citation type="submission" date="2020-06" db="EMBL/GenBank/DDBJ databases">
        <title>A chromosome-scale genome assembly of Talaromyces rugulosus W13939.</title>
        <authorList>
            <person name="Wang B."/>
            <person name="Guo L."/>
            <person name="Ye K."/>
            <person name="Wang L."/>
        </authorList>
    </citation>
    <scope>NUCLEOTIDE SEQUENCE [LARGE SCALE GENOMIC DNA]</scope>
    <source>
        <strain evidence="7">W13939</strain>
    </source>
</reference>
<sequence length="511" mass="58203">MNKEPEWYPAHVAAQRRKNPCLSSLERFLSESKKTEHACRVASIDFVENEDGSTSSQNRFVPADEIKLAISSVEQPTNLKGRILIVEDISREVMEFLGSSLAIDPFFLASHVYTPYREISMQTPNLAALPSRNRHQRYFNTHYHRTVELPERCDYLRQLHIVRAMNINRKLAVLPPTHGTSIGLAQHALSTHLFTQEEHGGHWLCLLLVDSSIPNGLLSLESRDKTAKDRWTRFNLRTNLFLSGYEDFLDPPEAFTASADAWEPPSRLGMLEDLAYYWSREWPADFDPANPTLLSLCFHPLKIIAAEWMNVLAVMNYHIKRYEYSIEGQKTIAQDLDRLNTDLNSLQRWKRRNLSSQQKIGAIRRFVDSHVGHVAGESNTMLQADSLNPRCLVEDFGYLTASLDQYSERLESMLPVVMSLVQISDTRRSLAEAANISRLTYLAFVFIPLSFTSSLFSMNTDTGPGGRHFWIYFVVAIPITAATFLLARPPGSPREWLKTRIFSARGVVGQV</sequence>
<keyword evidence="3 5" id="KW-1133">Transmembrane helix</keyword>
<dbReference type="SUPFAM" id="SSF144083">
    <property type="entry name" value="Magnesium transport protein CorA, transmembrane region"/>
    <property type="match status" value="1"/>
</dbReference>
<dbReference type="EMBL" id="CP055898">
    <property type="protein sequence ID" value="QKX55127.1"/>
    <property type="molecule type" value="Genomic_DNA"/>
</dbReference>
<organism evidence="6 7">
    <name type="scientific">Talaromyces rugulosus</name>
    <name type="common">Penicillium rugulosum</name>
    <dbReference type="NCBI Taxonomy" id="121627"/>
    <lineage>
        <taxon>Eukaryota</taxon>
        <taxon>Fungi</taxon>
        <taxon>Dikarya</taxon>
        <taxon>Ascomycota</taxon>
        <taxon>Pezizomycotina</taxon>
        <taxon>Eurotiomycetes</taxon>
        <taxon>Eurotiomycetidae</taxon>
        <taxon>Eurotiales</taxon>
        <taxon>Trichocomaceae</taxon>
        <taxon>Talaromyces</taxon>
        <taxon>Talaromyces sect. Islandici</taxon>
    </lineage>
</organism>
<dbReference type="Proteomes" id="UP000509510">
    <property type="component" value="Chromosome I"/>
</dbReference>
<evidence type="ECO:0000256" key="4">
    <source>
        <dbReference type="ARBA" id="ARBA00023136"/>
    </source>
</evidence>
<evidence type="ECO:0000313" key="7">
    <source>
        <dbReference type="Proteomes" id="UP000509510"/>
    </source>
</evidence>
<dbReference type="InterPro" id="IPR002523">
    <property type="entry name" value="MgTranspt_CorA/ZnTranspt_ZntB"/>
</dbReference>
<dbReference type="GeneID" id="55989728"/>
<evidence type="ECO:0000256" key="5">
    <source>
        <dbReference type="SAM" id="Phobius"/>
    </source>
</evidence>